<dbReference type="PANTHER" id="PTHR37811:SF2">
    <property type="entry name" value="ABM DOMAIN-CONTAINING PROTEIN"/>
    <property type="match status" value="1"/>
</dbReference>
<keyword evidence="2" id="KW-0503">Monooxygenase</keyword>
<dbReference type="KEGG" id="pxi:J5O05_20635"/>
<gene>
    <name evidence="2" type="ORF">J5O05_20635</name>
</gene>
<sequence>MIAVIFEVTLNAEGKTRYFEMAQALKGALSQVDGFISVERFQSLSDADSFLSLSFWQTEAAILQWKAHFEHQLAQEKGKSELFSNYRIRVSNVLRDYGYGCNVTNKEGS</sequence>
<organism evidence="2 3">
    <name type="scientific">Pseudoalteromonas xiamenensis</name>
    <dbReference type="NCBI Taxonomy" id="882626"/>
    <lineage>
        <taxon>Bacteria</taxon>
        <taxon>Pseudomonadati</taxon>
        <taxon>Pseudomonadota</taxon>
        <taxon>Gammaproteobacteria</taxon>
        <taxon>Alteromonadales</taxon>
        <taxon>Pseudoalteromonadaceae</taxon>
        <taxon>Pseudoalteromonas</taxon>
    </lineage>
</organism>
<dbReference type="RefSeq" id="WP_208844819.1">
    <property type="nucleotide sequence ID" value="NZ_CP072135.1"/>
</dbReference>
<keyword evidence="2" id="KW-0560">Oxidoreductase</keyword>
<dbReference type="InterPro" id="IPR052936">
    <property type="entry name" value="Jasmonate_Hydroxylase-like"/>
</dbReference>
<proteinExistence type="predicted"/>
<dbReference type="SUPFAM" id="SSF54909">
    <property type="entry name" value="Dimeric alpha+beta barrel"/>
    <property type="match status" value="1"/>
</dbReference>
<keyword evidence="3" id="KW-1185">Reference proteome</keyword>
<dbReference type="InterPro" id="IPR011008">
    <property type="entry name" value="Dimeric_a/b-barrel"/>
</dbReference>
<name>A0A975DK40_9GAMM</name>
<accession>A0A975DK40</accession>
<dbReference type="PROSITE" id="PS51725">
    <property type="entry name" value="ABM"/>
    <property type="match status" value="1"/>
</dbReference>
<evidence type="ECO:0000313" key="2">
    <source>
        <dbReference type="EMBL" id="QTH73200.1"/>
    </source>
</evidence>
<dbReference type="AlphaFoldDB" id="A0A975DK40"/>
<dbReference type="Gene3D" id="3.30.70.100">
    <property type="match status" value="1"/>
</dbReference>
<evidence type="ECO:0000259" key="1">
    <source>
        <dbReference type="PROSITE" id="PS51725"/>
    </source>
</evidence>
<dbReference type="GO" id="GO:0004497">
    <property type="term" value="F:monooxygenase activity"/>
    <property type="evidence" value="ECO:0007669"/>
    <property type="project" value="UniProtKB-KW"/>
</dbReference>
<evidence type="ECO:0000313" key="3">
    <source>
        <dbReference type="Proteomes" id="UP000664904"/>
    </source>
</evidence>
<dbReference type="PANTHER" id="PTHR37811">
    <property type="entry name" value="BLL5343 PROTEIN"/>
    <property type="match status" value="1"/>
</dbReference>
<protein>
    <submittedName>
        <fullName evidence="2">Antibiotic biosynthesis monooxygenase</fullName>
    </submittedName>
</protein>
<geneLocation type="plasmid" evidence="2 3">
    <name>unnamed5</name>
</geneLocation>
<feature type="domain" description="ABM" evidence="1">
    <location>
        <begin position="2"/>
        <end position="90"/>
    </location>
</feature>
<dbReference type="Proteomes" id="UP000664904">
    <property type="component" value="Plasmid unnamed5"/>
</dbReference>
<dbReference type="EMBL" id="CP072135">
    <property type="protein sequence ID" value="QTH73200.1"/>
    <property type="molecule type" value="Genomic_DNA"/>
</dbReference>
<dbReference type="Pfam" id="PF03992">
    <property type="entry name" value="ABM"/>
    <property type="match status" value="1"/>
</dbReference>
<dbReference type="InterPro" id="IPR007138">
    <property type="entry name" value="ABM_dom"/>
</dbReference>
<keyword evidence="2" id="KW-0614">Plasmid</keyword>
<reference evidence="2" key="1">
    <citation type="submission" date="2021-03" db="EMBL/GenBank/DDBJ databases">
        <title>Complete Genome of Pseudoalteromonas xiamenensis STKMTI.2, a new potential marine bacterium producing anti-Vibrio compounds.</title>
        <authorList>
            <person name="Handayani D.P."/>
            <person name="Isnansetyo A."/>
            <person name="Istiqomah I."/>
            <person name="Jumina J."/>
        </authorList>
    </citation>
    <scope>NUCLEOTIDE SEQUENCE</scope>
    <source>
        <strain evidence="2">STKMTI.2</strain>
        <plasmid evidence="2">unnamed5</plasmid>
    </source>
</reference>